<organism evidence="1 2">
    <name type="scientific">Leptidea sinapis</name>
    <dbReference type="NCBI Taxonomy" id="189913"/>
    <lineage>
        <taxon>Eukaryota</taxon>
        <taxon>Metazoa</taxon>
        <taxon>Ecdysozoa</taxon>
        <taxon>Arthropoda</taxon>
        <taxon>Hexapoda</taxon>
        <taxon>Insecta</taxon>
        <taxon>Pterygota</taxon>
        <taxon>Neoptera</taxon>
        <taxon>Endopterygota</taxon>
        <taxon>Lepidoptera</taxon>
        <taxon>Glossata</taxon>
        <taxon>Ditrysia</taxon>
        <taxon>Papilionoidea</taxon>
        <taxon>Pieridae</taxon>
        <taxon>Dismorphiinae</taxon>
        <taxon>Leptidea</taxon>
    </lineage>
</organism>
<gene>
    <name evidence="1" type="ORF">LSINAPIS_LOCUS4733</name>
</gene>
<accession>A0A5E4Q1U6</accession>
<name>A0A5E4Q1U6_9NEOP</name>
<proteinExistence type="predicted"/>
<dbReference type="Proteomes" id="UP000324832">
    <property type="component" value="Unassembled WGS sequence"/>
</dbReference>
<protein>
    <submittedName>
        <fullName evidence="1">Uncharacterized protein</fullName>
    </submittedName>
</protein>
<evidence type="ECO:0000313" key="2">
    <source>
        <dbReference type="Proteomes" id="UP000324832"/>
    </source>
</evidence>
<sequence length="51" mass="6013">MLSRSRIIVHSSVSDLLVSEHLQDAVFLMYYVFDNYVQRLSINQSRIIQKV</sequence>
<dbReference type="EMBL" id="FZQP02001238">
    <property type="protein sequence ID" value="VVC92243.1"/>
    <property type="molecule type" value="Genomic_DNA"/>
</dbReference>
<dbReference type="AlphaFoldDB" id="A0A5E4Q1U6"/>
<reference evidence="1 2" key="1">
    <citation type="submission" date="2017-07" db="EMBL/GenBank/DDBJ databases">
        <authorList>
            <person name="Talla V."/>
            <person name="Backstrom N."/>
        </authorList>
    </citation>
    <scope>NUCLEOTIDE SEQUENCE [LARGE SCALE GENOMIC DNA]</scope>
</reference>
<evidence type="ECO:0000313" key="1">
    <source>
        <dbReference type="EMBL" id="VVC92243.1"/>
    </source>
</evidence>
<keyword evidence="2" id="KW-1185">Reference proteome</keyword>